<dbReference type="Proteomes" id="UP000192247">
    <property type="component" value="Unassembled WGS sequence"/>
</dbReference>
<dbReference type="EMBL" id="MNPL01003578">
    <property type="protein sequence ID" value="OQR77405.1"/>
    <property type="molecule type" value="Genomic_DNA"/>
</dbReference>
<dbReference type="InParanoid" id="A0A1V9XV98"/>
<dbReference type="GO" id="GO:0016740">
    <property type="term" value="F:transferase activity"/>
    <property type="evidence" value="ECO:0007669"/>
    <property type="project" value="UniProtKB-KW"/>
</dbReference>
<reference evidence="8 9" key="1">
    <citation type="journal article" date="2017" name="Gigascience">
        <title>Draft genome of the honey bee ectoparasitic mite, Tropilaelaps mercedesae, is shaped by the parasitic life history.</title>
        <authorList>
            <person name="Dong X."/>
            <person name="Armstrong S.D."/>
            <person name="Xia D."/>
            <person name="Makepeace B.L."/>
            <person name="Darby A.C."/>
            <person name="Kadowaki T."/>
        </authorList>
    </citation>
    <scope>NUCLEOTIDE SEQUENCE [LARGE SCALE GENOMIC DNA]</scope>
    <source>
        <strain evidence="8">Wuxi-XJTLU</strain>
    </source>
</reference>
<evidence type="ECO:0000256" key="4">
    <source>
        <dbReference type="ARBA" id="ARBA00022771"/>
    </source>
</evidence>
<accession>A0A1V9XV98</accession>
<keyword evidence="1" id="KW-0808">Transferase</keyword>
<evidence type="ECO:0000256" key="1">
    <source>
        <dbReference type="ARBA" id="ARBA00022679"/>
    </source>
</evidence>
<evidence type="ECO:0000313" key="9">
    <source>
        <dbReference type="Proteomes" id="UP000192247"/>
    </source>
</evidence>
<dbReference type="InterPro" id="IPR013083">
    <property type="entry name" value="Znf_RING/FYVE/PHD"/>
</dbReference>
<keyword evidence="5" id="KW-0833">Ubl conjugation pathway</keyword>
<evidence type="ECO:0000313" key="8">
    <source>
        <dbReference type="EMBL" id="OQR77405.1"/>
    </source>
</evidence>
<name>A0A1V9XV98_9ACAR</name>
<dbReference type="Gene3D" id="3.30.40.10">
    <property type="entry name" value="Zinc/RING finger domain, C3HC4 (zinc finger)"/>
    <property type="match status" value="1"/>
</dbReference>
<dbReference type="PROSITE" id="PS51873">
    <property type="entry name" value="TRIAD"/>
    <property type="match status" value="1"/>
</dbReference>
<evidence type="ECO:0000259" key="7">
    <source>
        <dbReference type="PROSITE" id="PS51873"/>
    </source>
</evidence>
<keyword evidence="3" id="KW-0677">Repeat</keyword>
<dbReference type="AlphaFoldDB" id="A0A1V9XV98"/>
<evidence type="ECO:0000256" key="3">
    <source>
        <dbReference type="ARBA" id="ARBA00022737"/>
    </source>
</evidence>
<keyword evidence="9" id="KW-1185">Reference proteome</keyword>
<evidence type="ECO:0000256" key="5">
    <source>
        <dbReference type="ARBA" id="ARBA00022786"/>
    </source>
</evidence>
<gene>
    <name evidence="8" type="ORF">BIW11_07120</name>
</gene>
<proteinExistence type="predicted"/>
<keyword evidence="4" id="KW-0863">Zinc-finger</keyword>
<feature type="non-terminal residue" evidence="8">
    <location>
        <position position="168"/>
    </location>
</feature>
<evidence type="ECO:0000256" key="2">
    <source>
        <dbReference type="ARBA" id="ARBA00022723"/>
    </source>
</evidence>
<keyword evidence="6" id="KW-0862">Zinc</keyword>
<comment type="caution">
    <text evidence="8">The sequence shown here is derived from an EMBL/GenBank/DDBJ whole genome shotgun (WGS) entry which is preliminary data.</text>
</comment>
<keyword evidence="2" id="KW-0479">Metal-binding</keyword>
<evidence type="ECO:0000256" key="6">
    <source>
        <dbReference type="ARBA" id="ARBA00022833"/>
    </source>
</evidence>
<organism evidence="8 9">
    <name type="scientific">Tropilaelaps mercedesae</name>
    <dbReference type="NCBI Taxonomy" id="418985"/>
    <lineage>
        <taxon>Eukaryota</taxon>
        <taxon>Metazoa</taxon>
        <taxon>Ecdysozoa</taxon>
        <taxon>Arthropoda</taxon>
        <taxon>Chelicerata</taxon>
        <taxon>Arachnida</taxon>
        <taxon>Acari</taxon>
        <taxon>Parasitiformes</taxon>
        <taxon>Mesostigmata</taxon>
        <taxon>Gamasina</taxon>
        <taxon>Dermanyssoidea</taxon>
        <taxon>Laelapidae</taxon>
        <taxon>Tropilaelaps</taxon>
    </lineage>
</organism>
<protein>
    <submittedName>
        <fullName evidence="8">RanBP-type and C3HC4-type zinc finger-containing protein 1-like</fullName>
    </submittedName>
</protein>
<dbReference type="SUPFAM" id="SSF57850">
    <property type="entry name" value="RING/U-box"/>
    <property type="match status" value="1"/>
</dbReference>
<dbReference type="InterPro" id="IPR044066">
    <property type="entry name" value="TRIAD_supradom"/>
</dbReference>
<sequence>MNPTRWSLLRRSSLDETNYLDRLGIFDNRLWPTLTEFNCPLCGIHVGRFQGVLLKNCQIHRFCRNCLRQAALDSPWLEVSCPLSIQCHSTVNEGELQELLSLYPHMFEVYSSKKSRRVVENDLTQLYPFIMDCELIVNLEEFECPICMETVPILEGVCAKTCGIHYVC</sequence>
<dbReference type="GO" id="GO:0008270">
    <property type="term" value="F:zinc ion binding"/>
    <property type="evidence" value="ECO:0007669"/>
    <property type="project" value="UniProtKB-KW"/>
</dbReference>
<feature type="domain" description="RING-type" evidence="7">
    <location>
        <begin position="35"/>
        <end position="168"/>
    </location>
</feature>